<dbReference type="PANTHER" id="PTHR23513:SF11">
    <property type="entry name" value="STAPHYLOFERRIN A TRANSPORTER"/>
    <property type="match status" value="1"/>
</dbReference>
<comment type="caution">
    <text evidence="7">The sequence shown here is derived from an EMBL/GenBank/DDBJ whole genome shotgun (WGS) entry which is preliminary data.</text>
</comment>
<keyword evidence="3 6" id="KW-0812">Transmembrane</keyword>
<evidence type="ECO:0000256" key="3">
    <source>
        <dbReference type="ARBA" id="ARBA00022692"/>
    </source>
</evidence>
<feature type="transmembrane region" description="Helical" evidence="6">
    <location>
        <begin position="301"/>
        <end position="319"/>
    </location>
</feature>
<proteinExistence type="predicted"/>
<evidence type="ECO:0000256" key="1">
    <source>
        <dbReference type="ARBA" id="ARBA00004651"/>
    </source>
</evidence>
<gene>
    <name evidence="7" type="ORF">GCM10022399_21060</name>
</gene>
<feature type="transmembrane region" description="Helical" evidence="6">
    <location>
        <begin position="107"/>
        <end position="132"/>
    </location>
</feature>
<evidence type="ECO:0000256" key="2">
    <source>
        <dbReference type="ARBA" id="ARBA00022475"/>
    </source>
</evidence>
<organism evidence="7 8">
    <name type="scientific">Terrabacter ginsenosidimutans</name>
    <dbReference type="NCBI Taxonomy" id="490575"/>
    <lineage>
        <taxon>Bacteria</taxon>
        <taxon>Bacillati</taxon>
        <taxon>Actinomycetota</taxon>
        <taxon>Actinomycetes</taxon>
        <taxon>Micrococcales</taxon>
        <taxon>Intrasporangiaceae</taxon>
        <taxon>Terrabacter</taxon>
    </lineage>
</organism>
<name>A0ABP7DH34_9MICO</name>
<evidence type="ECO:0000313" key="7">
    <source>
        <dbReference type="EMBL" id="GAA3704246.1"/>
    </source>
</evidence>
<evidence type="ECO:0000256" key="5">
    <source>
        <dbReference type="ARBA" id="ARBA00023136"/>
    </source>
</evidence>
<dbReference type="PANTHER" id="PTHR23513">
    <property type="entry name" value="INTEGRAL MEMBRANE EFFLUX PROTEIN-RELATED"/>
    <property type="match status" value="1"/>
</dbReference>
<feature type="transmembrane region" description="Helical" evidence="6">
    <location>
        <begin position="367"/>
        <end position="386"/>
    </location>
</feature>
<feature type="transmembrane region" description="Helical" evidence="6">
    <location>
        <begin position="144"/>
        <end position="165"/>
    </location>
</feature>
<dbReference type="InterPro" id="IPR036259">
    <property type="entry name" value="MFS_trans_sf"/>
</dbReference>
<evidence type="ECO:0000313" key="8">
    <source>
        <dbReference type="Proteomes" id="UP001501468"/>
    </source>
</evidence>
<keyword evidence="5 6" id="KW-0472">Membrane</keyword>
<feature type="transmembrane region" description="Helical" evidence="6">
    <location>
        <begin position="171"/>
        <end position="190"/>
    </location>
</feature>
<keyword evidence="2" id="KW-1003">Cell membrane</keyword>
<feature type="transmembrane region" description="Helical" evidence="6">
    <location>
        <begin position="221"/>
        <end position="244"/>
    </location>
</feature>
<feature type="transmembrane region" description="Helical" evidence="6">
    <location>
        <begin position="81"/>
        <end position="101"/>
    </location>
</feature>
<accession>A0ABP7DH34</accession>
<keyword evidence="4 6" id="KW-1133">Transmembrane helix</keyword>
<reference evidence="8" key="1">
    <citation type="journal article" date="2019" name="Int. J. Syst. Evol. Microbiol.">
        <title>The Global Catalogue of Microorganisms (GCM) 10K type strain sequencing project: providing services to taxonomists for standard genome sequencing and annotation.</title>
        <authorList>
            <consortium name="The Broad Institute Genomics Platform"/>
            <consortium name="The Broad Institute Genome Sequencing Center for Infectious Disease"/>
            <person name="Wu L."/>
            <person name="Ma J."/>
        </authorList>
    </citation>
    <scope>NUCLEOTIDE SEQUENCE [LARGE SCALE GENOMIC DNA]</scope>
    <source>
        <strain evidence="8">JCM 17125</strain>
    </source>
</reference>
<keyword evidence="8" id="KW-1185">Reference proteome</keyword>
<feature type="transmembrane region" description="Helical" evidence="6">
    <location>
        <begin position="20"/>
        <end position="43"/>
    </location>
</feature>
<evidence type="ECO:0000256" key="4">
    <source>
        <dbReference type="ARBA" id="ARBA00022989"/>
    </source>
</evidence>
<evidence type="ECO:0000256" key="6">
    <source>
        <dbReference type="SAM" id="Phobius"/>
    </source>
</evidence>
<protein>
    <submittedName>
        <fullName evidence="7">MFS transporter</fullName>
    </submittedName>
</protein>
<dbReference type="Gene3D" id="1.20.1250.20">
    <property type="entry name" value="MFS general substrate transporter like domains"/>
    <property type="match status" value="1"/>
</dbReference>
<dbReference type="SUPFAM" id="SSF103473">
    <property type="entry name" value="MFS general substrate transporter"/>
    <property type="match status" value="1"/>
</dbReference>
<comment type="subcellular location">
    <subcellularLocation>
        <location evidence="1">Cell membrane</location>
        <topology evidence="1">Multi-pass membrane protein</topology>
    </subcellularLocation>
</comment>
<feature type="transmembrane region" description="Helical" evidence="6">
    <location>
        <begin position="340"/>
        <end position="361"/>
    </location>
</feature>
<dbReference type="EMBL" id="BAABDC010000003">
    <property type="protein sequence ID" value="GAA3704246.1"/>
    <property type="molecule type" value="Genomic_DNA"/>
</dbReference>
<feature type="transmembrane region" description="Helical" evidence="6">
    <location>
        <begin position="250"/>
        <end position="271"/>
    </location>
</feature>
<dbReference type="Proteomes" id="UP001501468">
    <property type="component" value="Unassembled WGS sequence"/>
</dbReference>
<sequence>MERVKTYRQLFAIREFRVLFLVQCINIGSYAVASLALGTITFAATGSPVLTALAMFGAPLMRIVGQTLFGSGSDLVRPRTALVLVFTTTMVTDLLQALPGLAWGWRFALLAVGPLITSALGGSMMALVSDILPPDGFILGRATMNIAVGGMQIVGYGVGGLLLISFTTTQLFLGAAAALFVAVLLLRLGLSDHPPRHAGASLVRRTREVNRALLGSRVVRPLYLTMWVPNGLIVGCEALFVPFAGERAGYLFAVTAAGMLLGDVVVGRFLAVAVRDRLIGPLRLLLAVPYLAFFLVPSLPYAASLAFVASVGYSASLPLQERLVSHTDGQARGQVFGLQGTGLMVGQALGALLGGAVASALGVGPTAAAYAMGAMAVASVVVSITLTPGLRRSRPGAEVLETAPAAAVARVGPRR</sequence>